<dbReference type="Pfam" id="PF01985">
    <property type="entry name" value="CRS1_YhbY"/>
    <property type="match status" value="1"/>
</dbReference>
<dbReference type="NCBIfam" id="TIGR00253">
    <property type="entry name" value="RNA_bind_YhbY"/>
    <property type="match status" value="1"/>
</dbReference>
<dbReference type="RefSeq" id="WP_119629220.1">
    <property type="nucleotide sequence ID" value="NZ_AP017928.1"/>
</dbReference>
<gene>
    <name evidence="4" type="ORF">sS8_1673</name>
</gene>
<feature type="domain" description="CRM" evidence="3">
    <location>
        <begin position="1"/>
        <end position="91"/>
    </location>
</feature>
<dbReference type="EMBL" id="AP017928">
    <property type="protein sequence ID" value="BBA33630.1"/>
    <property type="molecule type" value="Genomic_DNA"/>
</dbReference>
<dbReference type="Proteomes" id="UP000266313">
    <property type="component" value="Chromosome"/>
</dbReference>
<dbReference type="GO" id="GO:0003723">
    <property type="term" value="F:RNA binding"/>
    <property type="evidence" value="ECO:0007669"/>
    <property type="project" value="UniProtKB-UniRule"/>
</dbReference>
<name>A0A250KPM1_9GAMM</name>
<organism evidence="4 5">
    <name type="scientific">Methylocaldum marinum</name>
    <dbReference type="NCBI Taxonomy" id="1432792"/>
    <lineage>
        <taxon>Bacteria</taxon>
        <taxon>Pseudomonadati</taxon>
        <taxon>Pseudomonadota</taxon>
        <taxon>Gammaproteobacteria</taxon>
        <taxon>Methylococcales</taxon>
        <taxon>Methylococcaceae</taxon>
        <taxon>Methylocaldum</taxon>
    </lineage>
</organism>
<evidence type="ECO:0000256" key="1">
    <source>
        <dbReference type="ARBA" id="ARBA00022884"/>
    </source>
</evidence>
<sequence>MKSDFKKFLRTKAHSLKPVVITGQAGITPALLNEIGLALDHHELIKVRVNAPDREERREMTAQICGELGAELIQSIGHVITLYRKNPEKSH</sequence>
<keyword evidence="1 2" id="KW-0694">RNA-binding</keyword>
<evidence type="ECO:0000313" key="4">
    <source>
        <dbReference type="EMBL" id="BBA33630.1"/>
    </source>
</evidence>
<keyword evidence="5" id="KW-1185">Reference proteome</keyword>
<dbReference type="AlphaFoldDB" id="A0A250KPM1"/>
<evidence type="ECO:0000259" key="3">
    <source>
        <dbReference type="PROSITE" id="PS51295"/>
    </source>
</evidence>
<dbReference type="SUPFAM" id="SSF75471">
    <property type="entry name" value="YhbY-like"/>
    <property type="match status" value="1"/>
</dbReference>
<accession>A0A250KPM1</accession>
<evidence type="ECO:0000313" key="5">
    <source>
        <dbReference type="Proteomes" id="UP000266313"/>
    </source>
</evidence>
<dbReference type="SMART" id="SM01103">
    <property type="entry name" value="CRS1_YhbY"/>
    <property type="match status" value="1"/>
</dbReference>
<dbReference type="InterPro" id="IPR017924">
    <property type="entry name" value="RNA-binding_YhbY"/>
</dbReference>
<dbReference type="KEGG" id="mmai:sS8_1673"/>
<dbReference type="InterPro" id="IPR001890">
    <property type="entry name" value="RNA-binding_CRM"/>
</dbReference>
<protein>
    <recommendedName>
        <fullName evidence="3">CRM domain-containing protein</fullName>
    </recommendedName>
</protein>
<dbReference type="PANTHER" id="PTHR40065:SF3">
    <property type="entry name" value="RNA-BINDING PROTEIN YHBY"/>
    <property type="match status" value="1"/>
</dbReference>
<dbReference type="InterPro" id="IPR035920">
    <property type="entry name" value="YhbY-like_sf"/>
</dbReference>
<proteinExistence type="predicted"/>
<reference evidence="4 5" key="1">
    <citation type="submission" date="2016-12" db="EMBL/GenBank/DDBJ databases">
        <title>Genome sequencing of Methylocaldum marinum.</title>
        <authorList>
            <person name="Takeuchi M."/>
            <person name="Kamagata Y."/>
            <person name="Hiraoka S."/>
            <person name="Oshima K."/>
            <person name="Hattori M."/>
            <person name="Iwasaki W."/>
        </authorList>
    </citation>
    <scope>NUCLEOTIDE SEQUENCE [LARGE SCALE GENOMIC DNA]</scope>
    <source>
        <strain evidence="4 5">S8</strain>
    </source>
</reference>
<dbReference type="InterPro" id="IPR051925">
    <property type="entry name" value="RNA-binding_domain"/>
</dbReference>
<dbReference type="Gene3D" id="3.30.110.60">
    <property type="entry name" value="YhbY-like"/>
    <property type="match status" value="1"/>
</dbReference>
<evidence type="ECO:0000256" key="2">
    <source>
        <dbReference type="PROSITE-ProRule" id="PRU00626"/>
    </source>
</evidence>
<dbReference type="PANTHER" id="PTHR40065">
    <property type="entry name" value="RNA-BINDING PROTEIN YHBY"/>
    <property type="match status" value="1"/>
</dbReference>
<dbReference type="OrthoDB" id="9797519at2"/>
<dbReference type="PROSITE" id="PS51295">
    <property type="entry name" value="CRM"/>
    <property type="match status" value="1"/>
</dbReference>